<evidence type="ECO:0000313" key="2">
    <source>
        <dbReference type="EMBL" id="MEE6262568.1"/>
    </source>
</evidence>
<dbReference type="Gene3D" id="2.60.40.10">
    <property type="entry name" value="Immunoglobulins"/>
    <property type="match status" value="1"/>
</dbReference>
<proteinExistence type="predicted"/>
<dbReference type="InterPro" id="IPR013783">
    <property type="entry name" value="Ig-like_fold"/>
</dbReference>
<reference evidence="2 3" key="1">
    <citation type="submission" date="2024-01" db="EMBL/GenBank/DDBJ databases">
        <title>Genome insights into Plantactinospora sonchi sp. nov.</title>
        <authorList>
            <person name="Wang L."/>
        </authorList>
    </citation>
    <scope>NUCLEOTIDE SEQUENCE [LARGE SCALE GENOMIC DNA]</scope>
    <source>
        <strain evidence="2 3">NEAU-QY2</strain>
    </source>
</reference>
<dbReference type="EMBL" id="JAZGQK010000029">
    <property type="protein sequence ID" value="MEE6262568.1"/>
    <property type="molecule type" value="Genomic_DNA"/>
</dbReference>
<dbReference type="InterPro" id="IPR050583">
    <property type="entry name" value="Mycobacterial_A85_antigen"/>
</dbReference>
<dbReference type="Pfam" id="PF00756">
    <property type="entry name" value="Esterase"/>
    <property type="match status" value="3"/>
</dbReference>
<feature type="region of interest" description="Disordered" evidence="1">
    <location>
        <begin position="353"/>
        <end position="377"/>
    </location>
</feature>
<keyword evidence="3" id="KW-1185">Reference proteome</keyword>
<dbReference type="Proteomes" id="UP001332243">
    <property type="component" value="Unassembled WGS sequence"/>
</dbReference>
<accession>A0ABU7S1B7</accession>
<name>A0ABU7S1B7_9ACTN</name>
<sequence>MAAAGFLLAPQPAAADTPWLDVSEDRYASFSVPAAYVQEHVGQVSQVVVEGNFGPSAAWAEFGLTRRGDVWSGVLGPLKPGLYQYQVTGDDTKSLKDPTNATGVASEPLWSTFLVPGASAGRLADVPQGTGGDVAPLTYRTRQGERTALVWTPPGYPAKSAERYPVLYLRSGDGAAATDWLDLGRAKQIFDNLSAEGAMEPMLVVLGDGSGAADDNDLTDLRKAVADSYRVHRDPAHQAVAGVAEGGTQALRAALTGPARFGYVGSFSGLPTGNVSLENAKAANRNLRLLRLYTGNVTDPAYNATYRLTKELRRSGVRFEFDGVNPDGGGNWTTWQENLVDFVPRLFREVSEHGPSAGHRPLTGEFVPPPAGTTPTPFVTRDGFVTFETTTDHPEAEHVTVWANIAPGGSWLRVPLSRQGDRWRATVGPLDPWFYYYRFIVDRVAVKDVSNPTRVTSEPMWSTFLVPGKEARLLSDVPAGQGGEVTSLTYRSTVANQDRTALVWTPPGYDPDRAQPYPVLYLQHGSGQSYTDWVEMGRAKQILDHQFLDGDLVPMVVVMGNGNVPNFNQELLGNIMPAARARYHISTDPAQQAIAGLSMGGGHAFGVLKAYPGEFAYVAAFSAGFGSGTGVDAAAINDGTKLLRLYVGDRTDFVYPSFMASLSTLDSLGIRYEFDGVTPGPHGWDVWQKNLIDLAPRLFKR</sequence>
<dbReference type="PANTHER" id="PTHR48098">
    <property type="entry name" value="ENTEROCHELIN ESTERASE-RELATED"/>
    <property type="match status" value="1"/>
</dbReference>
<dbReference type="Gene3D" id="3.40.50.1820">
    <property type="entry name" value="alpha/beta hydrolase"/>
    <property type="match status" value="2"/>
</dbReference>
<keyword evidence="2" id="KW-0378">Hydrolase</keyword>
<dbReference type="GO" id="GO:0016787">
    <property type="term" value="F:hydrolase activity"/>
    <property type="evidence" value="ECO:0007669"/>
    <property type="project" value="UniProtKB-KW"/>
</dbReference>
<protein>
    <submittedName>
        <fullName evidence="2">Alpha/beta hydrolase-fold protein</fullName>
    </submittedName>
</protein>
<evidence type="ECO:0000313" key="3">
    <source>
        <dbReference type="Proteomes" id="UP001332243"/>
    </source>
</evidence>
<gene>
    <name evidence="2" type="ORF">V1633_29185</name>
</gene>
<dbReference type="PANTHER" id="PTHR48098:SF1">
    <property type="entry name" value="DIACYLGLYCEROL ACYLTRANSFERASE_MYCOLYLTRANSFERASE AG85A"/>
    <property type="match status" value="1"/>
</dbReference>
<dbReference type="InterPro" id="IPR000801">
    <property type="entry name" value="Esterase-like"/>
</dbReference>
<comment type="caution">
    <text evidence="2">The sequence shown here is derived from an EMBL/GenBank/DDBJ whole genome shotgun (WGS) entry which is preliminary data.</text>
</comment>
<evidence type="ECO:0000256" key="1">
    <source>
        <dbReference type="SAM" id="MobiDB-lite"/>
    </source>
</evidence>
<dbReference type="InterPro" id="IPR029058">
    <property type="entry name" value="AB_hydrolase_fold"/>
</dbReference>
<dbReference type="SUPFAM" id="SSF53474">
    <property type="entry name" value="alpha/beta-Hydrolases"/>
    <property type="match status" value="2"/>
</dbReference>
<organism evidence="2 3">
    <name type="scientific">Plantactinospora sonchi</name>
    <dbReference type="NCBI Taxonomy" id="1544735"/>
    <lineage>
        <taxon>Bacteria</taxon>
        <taxon>Bacillati</taxon>
        <taxon>Actinomycetota</taxon>
        <taxon>Actinomycetes</taxon>
        <taxon>Micromonosporales</taxon>
        <taxon>Micromonosporaceae</taxon>
        <taxon>Plantactinospora</taxon>
    </lineage>
</organism>